<protein>
    <recommendedName>
        <fullName evidence="3">HNH nuclease domain-containing protein</fullName>
    </recommendedName>
</protein>
<dbReference type="InterPro" id="IPR044925">
    <property type="entry name" value="His-Me_finger_sf"/>
</dbReference>
<evidence type="ECO:0000313" key="2">
    <source>
        <dbReference type="Proteomes" id="UP000515708"/>
    </source>
</evidence>
<gene>
    <name evidence="1" type="ORF">FVO59_11825</name>
</gene>
<dbReference type="GO" id="GO:0004519">
    <property type="term" value="F:endonuclease activity"/>
    <property type="evidence" value="ECO:0007669"/>
    <property type="project" value="InterPro"/>
</dbReference>
<dbReference type="RefSeq" id="WP_182252819.1">
    <property type="nucleotide sequence ID" value="NZ_CP043732.1"/>
</dbReference>
<proteinExistence type="predicted"/>
<reference evidence="1 2" key="1">
    <citation type="journal article" date="2020" name="Front. Microbiol.">
        <title>Design of Bacterial Strain-Specific qPCR Assays Using NGS Data and Publicly Available Resources and Its Application to Track Biocontrol Strains.</title>
        <authorList>
            <person name="Hernandez I."/>
            <person name="Sant C."/>
            <person name="Martinez R."/>
            <person name="Fernandez C."/>
        </authorList>
    </citation>
    <scope>NUCLEOTIDE SEQUENCE [LARGE SCALE GENOMIC DNA]</scope>
    <source>
        <strain evidence="1 2">B24</strain>
    </source>
</reference>
<organism evidence="1 2">
    <name type="scientific">Microbacterium esteraromaticum</name>
    <dbReference type="NCBI Taxonomy" id="57043"/>
    <lineage>
        <taxon>Bacteria</taxon>
        <taxon>Bacillati</taxon>
        <taxon>Actinomycetota</taxon>
        <taxon>Actinomycetes</taxon>
        <taxon>Micrococcales</taxon>
        <taxon>Microbacteriaceae</taxon>
        <taxon>Microbacterium</taxon>
    </lineage>
</organism>
<accession>A0A7D7WF09</accession>
<dbReference type="Proteomes" id="UP000515708">
    <property type="component" value="Chromosome"/>
</dbReference>
<dbReference type="Gene3D" id="3.90.75.10">
    <property type="entry name" value="Homing Intron 3 (I-ppo) Encoded Endonuclease, Chain A"/>
    <property type="match status" value="1"/>
</dbReference>
<sequence>MTSEKSCACCQATLTSVQIARELTFCSKSCAIRSRSARFRGEMCEADGCERYALARGYCGKHYQRLRSTGKATAAEPWRDQTEEERFWSKVSIGAPNECWEWQGERNNKGYGRFAIYDHPKRTRRLAHRYALATTTTVDACQLVLHACDNPPCCNPNHLRVGTQLENMRDALAKGRMNMSGLELAPSRGTTKPERARIRAAMKGTP</sequence>
<dbReference type="SUPFAM" id="SSF54060">
    <property type="entry name" value="His-Me finger endonucleases"/>
    <property type="match status" value="1"/>
</dbReference>
<name>A0A7D7WF09_9MICO</name>
<dbReference type="AlphaFoldDB" id="A0A7D7WF09"/>
<evidence type="ECO:0008006" key="3">
    <source>
        <dbReference type="Google" id="ProtNLM"/>
    </source>
</evidence>
<evidence type="ECO:0000313" key="1">
    <source>
        <dbReference type="EMBL" id="QMU97817.1"/>
    </source>
</evidence>
<dbReference type="InterPro" id="IPR044930">
    <property type="entry name" value="Homing_endonuclease_His-Me"/>
</dbReference>
<dbReference type="EMBL" id="CP043732">
    <property type="protein sequence ID" value="QMU97817.1"/>
    <property type="molecule type" value="Genomic_DNA"/>
</dbReference>